<comment type="caution">
    <text evidence="2">The sequence shown here is derived from an EMBL/GenBank/DDBJ whole genome shotgun (WGS) entry which is preliminary data.</text>
</comment>
<sequence length="404" mass="43360">MRRYSRGASRLLAQPVRWNSTAGPLPKVSQEPVDPPASSDRSPRRFPRLRVDDGTPFAPNLGAIAANAAQGTLSARLAAARLAGSENPAQESTPPHTGPAVLQELDVARRAEMDARETTSGSPARLFPTISQEKLNELSLARREERLAREATGLSLGATSSAPPPNPSAEDSKAALDAVIRHRHELLAARRAERLARQSQEAALKNRIPQPRAPNLNLTQTPGFDKTSEDGQSIPSGMGRGFLPRGEAPTAQQTGRGEMSIRGSTRGGRGRGRGRGAAGGVGRRRNGGDDKKPEDDDDFMAQIGDWLESGDVHFATALAPELPTTHSLHRELRSQTPDSKSVDRKLLRESLGGDYSRFVPQNPQLFIASARKIGPVNHSSVVLAHAKGVLEKRTHTQEVVAKAA</sequence>
<feature type="region of interest" description="Disordered" evidence="1">
    <location>
        <begin position="151"/>
        <end position="173"/>
    </location>
</feature>
<accession>A0A8H6XBI6</accession>
<feature type="region of interest" description="Disordered" evidence="1">
    <location>
        <begin position="198"/>
        <end position="298"/>
    </location>
</feature>
<gene>
    <name evidence="2" type="ORF">MSAN_02224600</name>
</gene>
<dbReference type="EMBL" id="JACAZH010000033">
    <property type="protein sequence ID" value="KAF7337516.1"/>
    <property type="molecule type" value="Genomic_DNA"/>
</dbReference>
<dbReference type="Proteomes" id="UP000623467">
    <property type="component" value="Unassembled WGS sequence"/>
</dbReference>
<reference evidence="2" key="1">
    <citation type="submission" date="2020-05" db="EMBL/GenBank/DDBJ databases">
        <title>Mycena genomes resolve the evolution of fungal bioluminescence.</title>
        <authorList>
            <person name="Tsai I.J."/>
        </authorList>
    </citation>
    <scope>NUCLEOTIDE SEQUENCE</scope>
    <source>
        <strain evidence="2">160909Yilan</strain>
    </source>
</reference>
<evidence type="ECO:0000256" key="1">
    <source>
        <dbReference type="SAM" id="MobiDB-lite"/>
    </source>
</evidence>
<proteinExistence type="predicted"/>
<protein>
    <submittedName>
        <fullName evidence="2">Uncharacterized protein</fullName>
    </submittedName>
</protein>
<dbReference type="OrthoDB" id="2971908at2759"/>
<dbReference type="AlphaFoldDB" id="A0A8H6XBI6"/>
<feature type="region of interest" description="Disordered" evidence="1">
    <location>
        <begin position="1"/>
        <end position="56"/>
    </location>
</feature>
<organism evidence="2 3">
    <name type="scientific">Mycena sanguinolenta</name>
    <dbReference type="NCBI Taxonomy" id="230812"/>
    <lineage>
        <taxon>Eukaryota</taxon>
        <taxon>Fungi</taxon>
        <taxon>Dikarya</taxon>
        <taxon>Basidiomycota</taxon>
        <taxon>Agaricomycotina</taxon>
        <taxon>Agaricomycetes</taxon>
        <taxon>Agaricomycetidae</taxon>
        <taxon>Agaricales</taxon>
        <taxon>Marasmiineae</taxon>
        <taxon>Mycenaceae</taxon>
        <taxon>Mycena</taxon>
    </lineage>
</organism>
<evidence type="ECO:0000313" key="3">
    <source>
        <dbReference type="Proteomes" id="UP000623467"/>
    </source>
</evidence>
<keyword evidence="3" id="KW-1185">Reference proteome</keyword>
<name>A0A8H6XBI6_9AGAR</name>
<evidence type="ECO:0000313" key="2">
    <source>
        <dbReference type="EMBL" id="KAF7337516.1"/>
    </source>
</evidence>